<keyword evidence="6" id="KW-0732">Signal</keyword>
<feature type="domain" description="CUB" evidence="7">
    <location>
        <begin position="47"/>
        <end position="155"/>
    </location>
</feature>
<gene>
    <name evidence="9" type="ORF">NMOB1V02_LOCUS9361</name>
</gene>
<feature type="chain" id="PRO_5036210365" evidence="6">
    <location>
        <begin position="23"/>
        <end position="1007"/>
    </location>
</feature>
<evidence type="ECO:0000313" key="9">
    <source>
        <dbReference type="EMBL" id="CAD7281724.1"/>
    </source>
</evidence>
<dbReference type="Proteomes" id="UP000678499">
    <property type="component" value="Unassembled WGS sequence"/>
</dbReference>
<feature type="disulfide bond" evidence="4">
    <location>
        <begin position="100"/>
        <end position="117"/>
    </location>
</feature>
<feature type="domain" description="Peptidase S1" evidence="8">
    <location>
        <begin position="812"/>
        <end position="1006"/>
    </location>
</feature>
<dbReference type="EMBL" id="OA885162">
    <property type="protein sequence ID" value="CAD7281724.1"/>
    <property type="molecule type" value="Genomic_DNA"/>
</dbReference>
<dbReference type="Pfam" id="PF00431">
    <property type="entry name" value="CUB"/>
    <property type="match status" value="4"/>
</dbReference>
<dbReference type="EMBL" id="CAJPEX010003125">
    <property type="protein sequence ID" value="CAG0921876.1"/>
    <property type="molecule type" value="Genomic_DNA"/>
</dbReference>
<evidence type="ECO:0000256" key="4">
    <source>
        <dbReference type="PROSITE-ProRule" id="PRU00059"/>
    </source>
</evidence>
<dbReference type="Gene3D" id="2.40.10.10">
    <property type="entry name" value="Trypsin-like serine proteases"/>
    <property type="match status" value="1"/>
</dbReference>
<dbReference type="InterPro" id="IPR033116">
    <property type="entry name" value="TRYPSIN_SER"/>
</dbReference>
<keyword evidence="2 4" id="KW-1015">Disulfide bond</keyword>
<feature type="compositionally biased region" description="Polar residues" evidence="5">
    <location>
        <begin position="160"/>
        <end position="171"/>
    </location>
</feature>
<dbReference type="PANTHER" id="PTHR24251:SF37">
    <property type="entry name" value="CUB DOMAIN-CONTAINING PROTEIN"/>
    <property type="match status" value="1"/>
</dbReference>
<accession>A0A7R9BUA6</accession>
<evidence type="ECO:0000256" key="1">
    <source>
        <dbReference type="ARBA" id="ARBA00022737"/>
    </source>
</evidence>
<keyword evidence="10" id="KW-1185">Reference proteome</keyword>
<dbReference type="OrthoDB" id="6369184at2759"/>
<dbReference type="GO" id="GO:0006508">
    <property type="term" value="P:proteolysis"/>
    <property type="evidence" value="ECO:0007669"/>
    <property type="project" value="InterPro"/>
</dbReference>
<dbReference type="SMART" id="SM00042">
    <property type="entry name" value="CUB"/>
    <property type="match status" value="2"/>
</dbReference>
<dbReference type="PROSITE" id="PS00135">
    <property type="entry name" value="TRYPSIN_SER"/>
    <property type="match status" value="1"/>
</dbReference>
<organism evidence="9">
    <name type="scientific">Notodromas monacha</name>
    <dbReference type="NCBI Taxonomy" id="399045"/>
    <lineage>
        <taxon>Eukaryota</taxon>
        <taxon>Metazoa</taxon>
        <taxon>Ecdysozoa</taxon>
        <taxon>Arthropoda</taxon>
        <taxon>Crustacea</taxon>
        <taxon>Oligostraca</taxon>
        <taxon>Ostracoda</taxon>
        <taxon>Podocopa</taxon>
        <taxon>Podocopida</taxon>
        <taxon>Cypridocopina</taxon>
        <taxon>Cypridoidea</taxon>
        <taxon>Cyprididae</taxon>
        <taxon>Notodromas</taxon>
    </lineage>
</organism>
<dbReference type="InterPro" id="IPR001314">
    <property type="entry name" value="Peptidase_S1A"/>
</dbReference>
<dbReference type="FunFam" id="2.60.120.290:FF:000013">
    <property type="entry name" value="Membrane frizzled-related protein"/>
    <property type="match status" value="2"/>
</dbReference>
<dbReference type="PROSITE" id="PS01180">
    <property type="entry name" value="CUB"/>
    <property type="match status" value="2"/>
</dbReference>
<dbReference type="PROSITE" id="PS50240">
    <property type="entry name" value="TRYPSIN_DOM"/>
    <property type="match status" value="1"/>
</dbReference>
<evidence type="ECO:0000256" key="2">
    <source>
        <dbReference type="ARBA" id="ARBA00023157"/>
    </source>
</evidence>
<dbReference type="Gene3D" id="2.60.120.290">
    <property type="entry name" value="Spermadhesin, CUB domain"/>
    <property type="match status" value="4"/>
</dbReference>
<dbReference type="PRINTS" id="PR00722">
    <property type="entry name" value="CHYMOTRYPSIN"/>
</dbReference>
<dbReference type="FunFam" id="2.40.10.10:FF:000002">
    <property type="entry name" value="Transmembrane protease serine"/>
    <property type="match status" value="1"/>
</dbReference>
<comment type="caution">
    <text evidence="4">Lacks conserved residue(s) required for the propagation of feature annotation.</text>
</comment>
<evidence type="ECO:0000313" key="10">
    <source>
        <dbReference type="Proteomes" id="UP000678499"/>
    </source>
</evidence>
<evidence type="ECO:0000256" key="5">
    <source>
        <dbReference type="SAM" id="MobiDB-lite"/>
    </source>
</evidence>
<dbReference type="SUPFAM" id="SSF50494">
    <property type="entry name" value="Trypsin-like serine proteases"/>
    <property type="match status" value="1"/>
</dbReference>
<dbReference type="SUPFAM" id="SSF49854">
    <property type="entry name" value="Spermadhesin, CUB domain"/>
    <property type="match status" value="4"/>
</dbReference>
<dbReference type="AlphaFoldDB" id="A0A7R9BUA6"/>
<sequence length="1007" mass="112239">MKQKLANIVFVAIAVLIPLNSAKVATFSAKLRSKHGLIPATVRQDDCSSFLTDLTGEFSSPNYPGDYPNNAICTWEIEVPEGYRIRLTFPEFRLETSSECHKDFVEIYDGNDFLLFCGREKPPPVDSVANVMSVMFISDDAIHAGDKFLAEYVAFQGELTTSDPTGSPQVNTDSSTTTTTIRSTTEGGGGGDYNCSMTLDVGDPLVFSFFSTPNYPAAFPAGTKCRWEIIDNSEKISHSQVGKIDYVPDIRVGFLSFKTQTGDLAEVFFNGTETPYASLDGNQNIDNGNHTLATAAFRNGKNITVTFDAAKSDEGFLFFAAKDVPRIFTTDDRRKENPAKLRLKNLPRKGKKFVNVDLVTGKISASDKKLLKLVNLAKKHGFKRQDELNYGHFTSPNHPNFYNNQESVVYKFTAAQGQKIAFHFPRFNTEPHQDWLILQESSGIARLRDAKQDCSEYLTGMNGEFSSPNYPGDYPNNAICVWEVEVPIGYQVHLTFEEFHLENSPNCDKDYVEIYDGFDYFLYCGREFPPAVVSRSNGLSVTLVTDGEIHLGNRFKAFFQAVDGSISTTTTPNPGMEIPIREMNRVEIALKTLDVSDMSIFGYFRMSPGHPQNYTEGLNYTWVITNNFAPDNSSETTETRIVFLRFKTSPYDPVTVRTDIGAFYYAGNLQNEISNDCTIYSLPYLDSHLLATHVNFVSRPNGFGYTDSGFLFFVTRSIPPDPASRLEETTQQIRKPLTEVESQNKLEGLKTPKVVVTIDMRKQRITANFPGAENYAGFGTLDDRQDFNSSFGWFSSPNHPSRYPFFQNIQYNILAHPGERIALAFPRFALETNYDYLVITDPLCRNCTLWPNINNDIALIALNRKIDYVSGAIEPAWLPYPDQEFFLTATAIGWGAIDENEPGPEATLRKVELNLVSNRECAAAYANVEGFAPVLDTMICAGVPEGGKGSCGGDSGGPLICTDWEAENRKIPCGITSWSLGCAKEGYPTVFTNISSYRNWIGSWIGL</sequence>
<dbReference type="InterPro" id="IPR009003">
    <property type="entry name" value="Peptidase_S1_PA"/>
</dbReference>
<evidence type="ECO:0000256" key="6">
    <source>
        <dbReference type="SAM" id="SignalP"/>
    </source>
</evidence>
<feature type="compositionally biased region" description="Low complexity" evidence="5">
    <location>
        <begin position="172"/>
        <end position="185"/>
    </location>
</feature>
<dbReference type="InterPro" id="IPR000859">
    <property type="entry name" value="CUB_dom"/>
</dbReference>
<feature type="signal peptide" evidence="6">
    <location>
        <begin position="1"/>
        <end position="22"/>
    </location>
</feature>
<comment type="similarity">
    <text evidence="3">Belongs to the peptidase S1 family. CLIP subfamily.</text>
</comment>
<dbReference type="CDD" id="cd00190">
    <property type="entry name" value="Tryp_SPc"/>
    <property type="match status" value="1"/>
</dbReference>
<feature type="region of interest" description="Disordered" evidence="5">
    <location>
        <begin position="160"/>
        <end position="187"/>
    </location>
</feature>
<dbReference type="InterPro" id="IPR043504">
    <property type="entry name" value="Peptidase_S1_PA_chymotrypsin"/>
</dbReference>
<dbReference type="InterPro" id="IPR001254">
    <property type="entry name" value="Trypsin_dom"/>
</dbReference>
<dbReference type="GO" id="GO:0004252">
    <property type="term" value="F:serine-type endopeptidase activity"/>
    <property type="evidence" value="ECO:0007669"/>
    <property type="project" value="InterPro"/>
</dbReference>
<dbReference type="CDD" id="cd00041">
    <property type="entry name" value="CUB"/>
    <property type="match status" value="3"/>
</dbReference>
<feature type="disulfide bond" evidence="4">
    <location>
        <begin position="507"/>
        <end position="524"/>
    </location>
</feature>
<evidence type="ECO:0000259" key="8">
    <source>
        <dbReference type="PROSITE" id="PS50240"/>
    </source>
</evidence>
<dbReference type="InterPro" id="IPR035914">
    <property type="entry name" value="Sperma_CUB_dom_sf"/>
</dbReference>
<evidence type="ECO:0000256" key="3">
    <source>
        <dbReference type="ARBA" id="ARBA00024195"/>
    </source>
</evidence>
<keyword evidence="1" id="KW-0677">Repeat</keyword>
<dbReference type="SMART" id="SM00020">
    <property type="entry name" value="Tryp_SPc"/>
    <property type="match status" value="1"/>
</dbReference>
<reference evidence="9" key="1">
    <citation type="submission" date="2020-11" db="EMBL/GenBank/DDBJ databases">
        <authorList>
            <person name="Tran Van P."/>
        </authorList>
    </citation>
    <scope>NUCLEOTIDE SEQUENCE</scope>
</reference>
<proteinExistence type="inferred from homology"/>
<protein>
    <submittedName>
        <fullName evidence="9">Uncharacterized protein</fullName>
    </submittedName>
</protein>
<dbReference type="Pfam" id="PF00089">
    <property type="entry name" value="Trypsin"/>
    <property type="match status" value="1"/>
</dbReference>
<feature type="domain" description="CUB" evidence="7">
    <location>
        <begin position="454"/>
        <end position="562"/>
    </location>
</feature>
<dbReference type="PANTHER" id="PTHR24251">
    <property type="entry name" value="OVOCHYMASE-RELATED"/>
    <property type="match status" value="1"/>
</dbReference>
<name>A0A7R9BUA6_9CRUS</name>
<evidence type="ECO:0000259" key="7">
    <source>
        <dbReference type="PROSITE" id="PS01180"/>
    </source>
</evidence>